<dbReference type="PROSITE" id="PS50173">
    <property type="entry name" value="UMUC"/>
    <property type="match status" value="1"/>
</dbReference>
<dbReference type="Proteomes" id="UP000224634">
    <property type="component" value="Unassembled WGS sequence"/>
</dbReference>
<dbReference type="EMBL" id="PDNA01000267">
    <property type="protein sequence ID" value="PGG99623.1"/>
    <property type="molecule type" value="Genomic_DNA"/>
</dbReference>
<dbReference type="SUPFAM" id="SSF56672">
    <property type="entry name" value="DNA/RNA polymerases"/>
    <property type="match status" value="1"/>
</dbReference>
<organism evidence="3 4">
    <name type="scientific">Polytolypa hystricis (strain UAMH7299)</name>
    <dbReference type="NCBI Taxonomy" id="1447883"/>
    <lineage>
        <taxon>Eukaryota</taxon>
        <taxon>Fungi</taxon>
        <taxon>Dikarya</taxon>
        <taxon>Ascomycota</taxon>
        <taxon>Pezizomycotina</taxon>
        <taxon>Eurotiomycetes</taxon>
        <taxon>Eurotiomycetidae</taxon>
        <taxon>Onygenales</taxon>
        <taxon>Onygenales incertae sedis</taxon>
        <taxon>Polytolypa</taxon>
    </lineage>
</organism>
<accession>A0A2B7WJS0</accession>
<feature type="domain" description="UmuC" evidence="2">
    <location>
        <begin position="16"/>
        <end position="280"/>
    </location>
</feature>
<dbReference type="GO" id="GO:0070987">
    <property type="term" value="P:error-free translesion synthesis"/>
    <property type="evidence" value="ECO:0007669"/>
    <property type="project" value="UniProtKB-ARBA"/>
</dbReference>
<dbReference type="PANTHER" id="PTHR46404">
    <property type="entry name" value="DNA POLYMERASE IOTA"/>
    <property type="match status" value="1"/>
</dbReference>
<dbReference type="GO" id="GO:0003684">
    <property type="term" value="F:damaged DNA binding"/>
    <property type="evidence" value="ECO:0007669"/>
    <property type="project" value="InterPro"/>
</dbReference>
<feature type="region of interest" description="Disordered" evidence="1">
    <location>
        <begin position="578"/>
        <end position="599"/>
    </location>
</feature>
<dbReference type="Gene3D" id="3.30.1490.100">
    <property type="entry name" value="DNA polymerase, Y-family, little finger domain"/>
    <property type="match status" value="1"/>
</dbReference>
<dbReference type="InterPro" id="IPR043128">
    <property type="entry name" value="Rev_trsase/Diguanyl_cyclase"/>
</dbReference>
<dbReference type="InterPro" id="IPR043502">
    <property type="entry name" value="DNA/RNA_pol_sf"/>
</dbReference>
<dbReference type="AlphaFoldDB" id="A0A2B7WJS0"/>
<name>A0A2B7WJS0_POLH7</name>
<evidence type="ECO:0000256" key="1">
    <source>
        <dbReference type="SAM" id="MobiDB-lite"/>
    </source>
</evidence>
<dbReference type="PANTHER" id="PTHR46404:SF1">
    <property type="entry name" value="DNA POLYMERASE IOTA"/>
    <property type="match status" value="1"/>
</dbReference>
<feature type="region of interest" description="Disordered" evidence="1">
    <location>
        <begin position="402"/>
        <end position="434"/>
    </location>
</feature>
<dbReference type="FunFam" id="3.40.1170.60:FF:000006">
    <property type="entry name" value="DNA polymerase iota"/>
    <property type="match status" value="1"/>
</dbReference>
<sequence length="632" mass="70444">MSDELEPIAGLWHSFFGGRDYDCFYASVFEAENPALKSLPLAVQQKQIVVTCNYEARRRGLRKLQLIKQARKLCPDVVVMLGEDLTKFRDASKCLYAFLKGFIWGNRAERLGFDEVFLDVTSMIDYNVELLNYNDLPNSFFQLDKSDPTVGFVYDATTICGPTYPPTLIPNGSASCETSPESHIGTSAFEPGSLYMRLIIGSHLAYYLRRLLEESKGYTSTVGISTSKLLSKLVGNVHKPRSQTTLLPPYDVEHNDDGRQESNVIRFLGPHDIGRIPGIGFKTAQRIRSHALGREQETGVYEELVASDTVTTHDLRSFPGMGPVLLDNILCGGGWPKGTGTKVWGLINGIDPTPVADARAVPTQISIEDSYAQLERLEDVTKELIPIARNLLRRMRVDLTADDNDDDSDNDYGNQDTHISQGERPSPRKKKRWLAHPRTLRLSTRLLLPPNPDGIRNFNSSRTSRSCPMPVFIFSFNEDIPALADRLVHQTIVPQLFRKLHPENSGWKINLLNIAVTNMVESGGSERGSSGRDIGKMFRNQERVLSQWRVEDRDVGPDSDNVIDGDTGLRSIDVVEDMEGEGEDEDGDGGDDEGTWDSDGDTLTECNACAVCGVRIPYFAVKAHELYHSLPD</sequence>
<evidence type="ECO:0000313" key="3">
    <source>
        <dbReference type="EMBL" id="PGG99623.1"/>
    </source>
</evidence>
<dbReference type="GO" id="GO:0003887">
    <property type="term" value="F:DNA-directed DNA polymerase activity"/>
    <property type="evidence" value="ECO:0007669"/>
    <property type="project" value="TreeGrafter"/>
</dbReference>
<dbReference type="Pfam" id="PF00817">
    <property type="entry name" value="IMS"/>
    <property type="match status" value="1"/>
</dbReference>
<evidence type="ECO:0000259" key="2">
    <source>
        <dbReference type="PROSITE" id="PS50173"/>
    </source>
</evidence>
<dbReference type="Gene3D" id="3.40.1170.60">
    <property type="match status" value="1"/>
</dbReference>
<dbReference type="STRING" id="1447883.A0A2B7WJS0"/>
<dbReference type="GO" id="GO:0006281">
    <property type="term" value="P:DNA repair"/>
    <property type="evidence" value="ECO:0007669"/>
    <property type="project" value="InterPro"/>
</dbReference>
<proteinExistence type="predicted"/>
<dbReference type="InterPro" id="IPR036775">
    <property type="entry name" value="DNA_pol_Y-fam_lit_finger_sf"/>
</dbReference>
<gene>
    <name evidence="3" type="ORF">AJ80_09318</name>
</gene>
<keyword evidence="4" id="KW-1185">Reference proteome</keyword>
<comment type="caution">
    <text evidence="3">The sequence shown here is derived from an EMBL/GenBank/DDBJ whole genome shotgun (WGS) entry which is preliminary data.</text>
</comment>
<reference evidence="3 4" key="1">
    <citation type="submission" date="2017-10" db="EMBL/GenBank/DDBJ databases">
        <title>Comparative genomics in systemic dimorphic fungi from Ajellomycetaceae.</title>
        <authorList>
            <person name="Munoz J.F."/>
            <person name="Mcewen J.G."/>
            <person name="Clay O.K."/>
            <person name="Cuomo C.A."/>
        </authorList>
    </citation>
    <scope>NUCLEOTIDE SEQUENCE [LARGE SCALE GENOMIC DNA]</scope>
    <source>
        <strain evidence="3 4">UAMH7299</strain>
    </source>
</reference>
<dbReference type="InterPro" id="IPR003583">
    <property type="entry name" value="Hlx-hairpin-Hlx_DNA-bd_motif"/>
</dbReference>
<dbReference type="InterPro" id="IPR001126">
    <property type="entry name" value="UmuC"/>
</dbReference>
<dbReference type="Gene3D" id="3.30.70.270">
    <property type="match status" value="1"/>
</dbReference>
<protein>
    <recommendedName>
        <fullName evidence="2">UmuC domain-containing protein</fullName>
    </recommendedName>
</protein>
<evidence type="ECO:0000313" key="4">
    <source>
        <dbReference type="Proteomes" id="UP000224634"/>
    </source>
</evidence>
<dbReference type="OrthoDB" id="447129at2759"/>
<dbReference type="SMART" id="SM00278">
    <property type="entry name" value="HhH1"/>
    <property type="match status" value="2"/>
</dbReference>